<evidence type="ECO:0000256" key="7">
    <source>
        <dbReference type="ARBA" id="ARBA00023004"/>
    </source>
</evidence>
<evidence type="ECO:0000256" key="10">
    <source>
        <dbReference type="ARBA" id="ARBA00023295"/>
    </source>
</evidence>
<keyword evidence="13" id="KW-1185">Reference proteome</keyword>
<dbReference type="EMBL" id="CP001230">
    <property type="protein sequence ID" value="ACO04343.1"/>
    <property type="molecule type" value="Genomic_DNA"/>
</dbReference>
<dbReference type="Gene3D" id="1.10.1670.10">
    <property type="entry name" value="Helix-hairpin-Helix base-excision DNA repair enzymes (C-terminal)"/>
    <property type="match status" value="1"/>
</dbReference>
<dbReference type="GO" id="GO:0006284">
    <property type="term" value="P:base-excision repair"/>
    <property type="evidence" value="ECO:0007669"/>
    <property type="project" value="InterPro"/>
</dbReference>
<dbReference type="GO" id="GO:0051539">
    <property type="term" value="F:4 iron, 4 sulfur cluster binding"/>
    <property type="evidence" value="ECO:0007669"/>
    <property type="project" value="InterPro"/>
</dbReference>
<dbReference type="SMART" id="SM00525">
    <property type="entry name" value="FES"/>
    <property type="match status" value="1"/>
</dbReference>
<evidence type="ECO:0000256" key="4">
    <source>
        <dbReference type="ARBA" id="ARBA00022723"/>
    </source>
</evidence>
<comment type="cofactor">
    <cofactor evidence="1">
        <name>[4Fe-4S] cluster</name>
        <dbReference type="ChEBI" id="CHEBI:49883"/>
    </cofactor>
</comment>
<evidence type="ECO:0000256" key="5">
    <source>
        <dbReference type="ARBA" id="ARBA00022763"/>
    </source>
</evidence>
<gene>
    <name evidence="12" type="ordered locus">PERMA_0250</name>
</gene>
<evidence type="ECO:0000256" key="3">
    <source>
        <dbReference type="ARBA" id="ARBA00008343"/>
    </source>
</evidence>
<accession>C0QTN1</accession>
<feature type="domain" description="HhH-GPD" evidence="11">
    <location>
        <begin position="52"/>
        <end position="202"/>
    </location>
</feature>
<dbReference type="PaxDb" id="123214-PERMA_0250"/>
<dbReference type="PANTHER" id="PTHR42944">
    <property type="entry name" value="ADENINE DNA GLYCOSYLASE"/>
    <property type="match status" value="1"/>
</dbReference>
<dbReference type="RefSeq" id="WP_012676581.1">
    <property type="nucleotide sequence ID" value="NC_012440.1"/>
</dbReference>
<dbReference type="GO" id="GO:0046872">
    <property type="term" value="F:metal ion binding"/>
    <property type="evidence" value="ECO:0007669"/>
    <property type="project" value="UniProtKB-KW"/>
</dbReference>
<evidence type="ECO:0000256" key="2">
    <source>
        <dbReference type="ARBA" id="ARBA00002933"/>
    </source>
</evidence>
<dbReference type="SUPFAM" id="SSF48150">
    <property type="entry name" value="DNA-glycosylase"/>
    <property type="match status" value="1"/>
</dbReference>
<dbReference type="CDD" id="cd00056">
    <property type="entry name" value="ENDO3c"/>
    <property type="match status" value="1"/>
</dbReference>
<dbReference type="KEGG" id="pmx:PERMA_0250"/>
<dbReference type="InterPro" id="IPR044298">
    <property type="entry name" value="MIG/MutY"/>
</dbReference>
<dbReference type="STRING" id="123214.PERMA_0250"/>
<keyword evidence="4" id="KW-0479">Metal-binding</keyword>
<dbReference type="eggNOG" id="COG1194">
    <property type="taxonomic scope" value="Bacteria"/>
</dbReference>
<protein>
    <submittedName>
        <fullName evidence="12">T/G-specific DNA glycosylase</fullName>
    </submittedName>
</protein>
<dbReference type="GO" id="GO:0032357">
    <property type="term" value="F:oxidized purine DNA binding"/>
    <property type="evidence" value="ECO:0007669"/>
    <property type="project" value="TreeGrafter"/>
</dbReference>
<dbReference type="Gene3D" id="1.10.340.30">
    <property type="entry name" value="Hypothetical protein, domain 2"/>
    <property type="match status" value="1"/>
</dbReference>
<dbReference type="PANTHER" id="PTHR42944:SF1">
    <property type="entry name" value="ADENINE DNA GLYCOSYLASE"/>
    <property type="match status" value="1"/>
</dbReference>
<dbReference type="GO" id="GO:0000701">
    <property type="term" value="F:purine-specific mismatch base pair DNA N-glycosylase activity"/>
    <property type="evidence" value="ECO:0007669"/>
    <property type="project" value="TreeGrafter"/>
</dbReference>
<evidence type="ECO:0000256" key="6">
    <source>
        <dbReference type="ARBA" id="ARBA00022801"/>
    </source>
</evidence>
<reference evidence="12 13" key="1">
    <citation type="journal article" date="2009" name="J. Bacteriol.">
        <title>Complete and draft genome sequences of six members of the Aquificales.</title>
        <authorList>
            <person name="Reysenbach A.L."/>
            <person name="Hamamura N."/>
            <person name="Podar M."/>
            <person name="Griffiths E."/>
            <person name="Ferreira S."/>
            <person name="Hochstein R."/>
            <person name="Heidelberg J."/>
            <person name="Johnson J."/>
            <person name="Mead D."/>
            <person name="Pohorille A."/>
            <person name="Sarmiento M."/>
            <person name="Schweighofer K."/>
            <person name="Seshadri R."/>
            <person name="Voytek M.A."/>
        </authorList>
    </citation>
    <scope>NUCLEOTIDE SEQUENCE [LARGE SCALE GENOMIC DNA]</scope>
    <source>
        <strain evidence="13">DSM 14350 / EX-H1</strain>
    </source>
</reference>
<keyword evidence="8" id="KW-0411">Iron-sulfur</keyword>
<comment type="function">
    <text evidence="2">Adenine glycosylase active on G-A mispairs. MutY also corrects error-prone DNA synthesis past GO lesions which are due to the oxidatively damaged form of guanine: 7,8-dihydro-8-oxoguanine (8-oxo-dGTP).</text>
</comment>
<dbReference type="GO" id="GO:0006298">
    <property type="term" value="P:mismatch repair"/>
    <property type="evidence" value="ECO:0007669"/>
    <property type="project" value="TreeGrafter"/>
</dbReference>
<dbReference type="InterPro" id="IPR003651">
    <property type="entry name" value="Endonuclease3_FeS-loop_motif"/>
</dbReference>
<proteinExistence type="inferred from homology"/>
<dbReference type="InterPro" id="IPR011257">
    <property type="entry name" value="DNA_glycosylase"/>
</dbReference>
<keyword evidence="6" id="KW-0378">Hydrolase</keyword>
<keyword evidence="5" id="KW-0227">DNA damage</keyword>
<organism evidence="12 13">
    <name type="scientific">Persephonella marina (strain DSM 14350 / EX-H1)</name>
    <dbReference type="NCBI Taxonomy" id="123214"/>
    <lineage>
        <taxon>Bacteria</taxon>
        <taxon>Pseudomonadati</taxon>
        <taxon>Aquificota</taxon>
        <taxon>Aquificia</taxon>
        <taxon>Aquificales</taxon>
        <taxon>Hydrogenothermaceae</taxon>
        <taxon>Persephonella</taxon>
    </lineage>
</organism>
<dbReference type="Proteomes" id="UP000001366">
    <property type="component" value="Chromosome"/>
</dbReference>
<sequence length="228" mass="27018">MKKTSVNCKALLDDFDVKHFHEKLFSWWEDHKRIYPWRFEKDPYKVLIAEIFLHRTNSSQVEKVYKDFIDKFPDIRSLLKAKKEEISPLLQSLGLKWRQELFNKMILILREKYGGNIPLNHKELKSLPGIGDYIAAAVIIFTLNNPLPLLDSNIVRVTGRLFCLKITDSSRRSRLFRNYIYCLIYKNDPRVFYYALIDFAALVCKPKDPDCDKCPLRNFCCIYKNQGR</sequence>
<name>C0QTN1_PERMH</name>
<keyword evidence="10" id="KW-0326">Glycosidase</keyword>
<dbReference type="InterPro" id="IPR003265">
    <property type="entry name" value="HhH-GPD_domain"/>
</dbReference>
<evidence type="ECO:0000256" key="9">
    <source>
        <dbReference type="ARBA" id="ARBA00023204"/>
    </source>
</evidence>
<evidence type="ECO:0000256" key="8">
    <source>
        <dbReference type="ARBA" id="ARBA00023014"/>
    </source>
</evidence>
<dbReference type="GO" id="GO:0035485">
    <property type="term" value="F:adenine/guanine mispair binding"/>
    <property type="evidence" value="ECO:0007669"/>
    <property type="project" value="TreeGrafter"/>
</dbReference>
<evidence type="ECO:0000313" key="12">
    <source>
        <dbReference type="EMBL" id="ACO04343.1"/>
    </source>
</evidence>
<keyword evidence="9" id="KW-0234">DNA repair</keyword>
<evidence type="ECO:0000256" key="1">
    <source>
        <dbReference type="ARBA" id="ARBA00001966"/>
    </source>
</evidence>
<comment type="similarity">
    <text evidence="3">Belongs to the Nth/MutY family.</text>
</comment>
<keyword evidence="7" id="KW-0408">Iron</keyword>
<dbReference type="GO" id="GO:0034039">
    <property type="term" value="F:8-oxo-7,8-dihydroguanine DNA N-glycosylase activity"/>
    <property type="evidence" value="ECO:0007669"/>
    <property type="project" value="TreeGrafter"/>
</dbReference>
<dbReference type="AlphaFoldDB" id="C0QTN1"/>
<dbReference type="HOGENOM" id="CLU_012862_2_1_0"/>
<dbReference type="SMART" id="SM00478">
    <property type="entry name" value="ENDO3c"/>
    <property type="match status" value="1"/>
</dbReference>
<evidence type="ECO:0000259" key="11">
    <source>
        <dbReference type="SMART" id="SM00478"/>
    </source>
</evidence>
<evidence type="ECO:0000313" key="13">
    <source>
        <dbReference type="Proteomes" id="UP000001366"/>
    </source>
</evidence>
<dbReference type="InterPro" id="IPR023170">
    <property type="entry name" value="HhH_base_excis_C"/>
</dbReference>